<accession>A0ACB0K8J3</accession>
<name>A0ACB0K8J3_TRIPR</name>
<reference evidence="1" key="1">
    <citation type="submission" date="2023-10" db="EMBL/GenBank/DDBJ databases">
        <authorList>
            <person name="Rodriguez Cubillos JULIANA M."/>
            <person name="De Vega J."/>
        </authorList>
    </citation>
    <scope>NUCLEOTIDE SEQUENCE</scope>
</reference>
<proteinExistence type="predicted"/>
<sequence length="52" mass="5640">MIIVLAIGIEELPPQDVVDASKKVKDLINIAITGMTEVKSMVKCRFLAPQGD</sequence>
<dbReference type="EMBL" id="CASHSV030000206">
    <property type="protein sequence ID" value="CAJ2653644.1"/>
    <property type="molecule type" value="Genomic_DNA"/>
</dbReference>
<protein>
    <submittedName>
        <fullName evidence="1">Uncharacterized protein</fullName>
    </submittedName>
</protein>
<dbReference type="Proteomes" id="UP001177021">
    <property type="component" value="Unassembled WGS sequence"/>
</dbReference>
<comment type="caution">
    <text evidence="1">The sequence shown here is derived from an EMBL/GenBank/DDBJ whole genome shotgun (WGS) entry which is preliminary data.</text>
</comment>
<evidence type="ECO:0000313" key="1">
    <source>
        <dbReference type="EMBL" id="CAJ2653644.1"/>
    </source>
</evidence>
<keyword evidence="2" id="KW-1185">Reference proteome</keyword>
<gene>
    <name evidence="1" type="ORF">MILVUS5_LOCUS20945</name>
</gene>
<evidence type="ECO:0000313" key="2">
    <source>
        <dbReference type="Proteomes" id="UP001177021"/>
    </source>
</evidence>
<organism evidence="1 2">
    <name type="scientific">Trifolium pratense</name>
    <name type="common">Red clover</name>
    <dbReference type="NCBI Taxonomy" id="57577"/>
    <lineage>
        <taxon>Eukaryota</taxon>
        <taxon>Viridiplantae</taxon>
        <taxon>Streptophyta</taxon>
        <taxon>Embryophyta</taxon>
        <taxon>Tracheophyta</taxon>
        <taxon>Spermatophyta</taxon>
        <taxon>Magnoliopsida</taxon>
        <taxon>eudicotyledons</taxon>
        <taxon>Gunneridae</taxon>
        <taxon>Pentapetalae</taxon>
        <taxon>rosids</taxon>
        <taxon>fabids</taxon>
        <taxon>Fabales</taxon>
        <taxon>Fabaceae</taxon>
        <taxon>Papilionoideae</taxon>
        <taxon>50 kb inversion clade</taxon>
        <taxon>NPAAA clade</taxon>
        <taxon>Hologalegina</taxon>
        <taxon>IRL clade</taxon>
        <taxon>Trifolieae</taxon>
        <taxon>Trifolium</taxon>
    </lineage>
</organism>